<evidence type="ECO:0000313" key="1">
    <source>
        <dbReference type="EMBL" id="KAK5794646.1"/>
    </source>
</evidence>
<reference evidence="1 2" key="1">
    <citation type="submission" date="2023-03" db="EMBL/GenBank/DDBJ databases">
        <title>WGS of Gossypium arboreum.</title>
        <authorList>
            <person name="Yu D."/>
        </authorList>
    </citation>
    <scope>NUCLEOTIDE SEQUENCE [LARGE SCALE GENOMIC DNA]</scope>
    <source>
        <tissue evidence="1">Leaf</tissue>
    </source>
</reference>
<organism evidence="1 2">
    <name type="scientific">Gossypium arboreum</name>
    <name type="common">Tree cotton</name>
    <name type="synonym">Gossypium nanking</name>
    <dbReference type="NCBI Taxonomy" id="29729"/>
    <lineage>
        <taxon>Eukaryota</taxon>
        <taxon>Viridiplantae</taxon>
        <taxon>Streptophyta</taxon>
        <taxon>Embryophyta</taxon>
        <taxon>Tracheophyta</taxon>
        <taxon>Spermatophyta</taxon>
        <taxon>Magnoliopsida</taxon>
        <taxon>eudicotyledons</taxon>
        <taxon>Gunneridae</taxon>
        <taxon>Pentapetalae</taxon>
        <taxon>rosids</taxon>
        <taxon>malvids</taxon>
        <taxon>Malvales</taxon>
        <taxon>Malvaceae</taxon>
        <taxon>Malvoideae</taxon>
        <taxon>Gossypium</taxon>
    </lineage>
</organism>
<dbReference type="EMBL" id="JARKNE010000010">
    <property type="protein sequence ID" value="KAK5794646.1"/>
    <property type="molecule type" value="Genomic_DNA"/>
</dbReference>
<keyword evidence="2" id="KW-1185">Reference proteome</keyword>
<evidence type="ECO:0008006" key="3">
    <source>
        <dbReference type="Google" id="ProtNLM"/>
    </source>
</evidence>
<gene>
    <name evidence="1" type="ORF">PVK06_035885</name>
</gene>
<dbReference type="Pfam" id="PF14223">
    <property type="entry name" value="Retrotran_gag_2"/>
    <property type="match status" value="1"/>
</dbReference>
<protein>
    <recommendedName>
        <fullName evidence="3">UBN2_2 domain-containing protein</fullName>
    </recommendedName>
</protein>
<accession>A0ABR0NJ48</accession>
<dbReference type="Proteomes" id="UP001358586">
    <property type="component" value="Chromosome 10"/>
</dbReference>
<proteinExistence type="predicted"/>
<sequence>MTIVSNIKTTNPQTESVKKYLMLVKECFRSTDKSLASILMAQLTIIKYHRSRGTQEHIIEMTNIATRLKTLEMMVYDLFLVQFILNSRPSNYGSFQINYNTIKEKWDVNELASKLIQ</sequence>
<name>A0ABR0NJ48_GOSAR</name>
<comment type="caution">
    <text evidence="1">The sequence shown here is derived from an EMBL/GenBank/DDBJ whole genome shotgun (WGS) entry which is preliminary data.</text>
</comment>
<evidence type="ECO:0000313" key="2">
    <source>
        <dbReference type="Proteomes" id="UP001358586"/>
    </source>
</evidence>